<reference evidence="1 2" key="1">
    <citation type="journal article" date="2019" name="Sci. Rep.">
        <title>Orb-weaving spider Araneus ventricosus genome elucidates the spidroin gene catalogue.</title>
        <authorList>
            <person name="Kono N."/>
            <person name="Nakamura H."/>
            <person name="Ohtoshi R."/>
            <person name="Moran D.A.P."/>
            <person name="Shinohara A."/>
            <person name="Yoshida Y."/>
            <person name="Fujiwara M."/>
            <person name="Mori M."/>
            <person name="Tomita M."/>
            <person name="Arakawa K."/>
        </authorList>
    </citation>
    <scope>NUCLEOTIDE SEQUENCE [LARGE SCALE GENOMIC DNA]</scope>
</reference>
<proteinExistence type="predicted"/>
<protein>
    <submittedName>
        <fullName evidence="1">Uncharacterized protein</fullName>
    </submittedName>
</protein>
<dbReference type="EMBL" id="BGPR01000172">
    <property type="protein sequence ID" value="GBM01639.1"/>
    <property type="molecule type" value="Genomic_DNA"/>
</dbReference>
<evidence type="ECO:0000313" key="1">
    <source>
        <dbReference type="EMBL" id="GBM01639.1"/>
    </source>
</evidence>
<name>A0A4Y2CBI5_ARAVE</name>
<accession>A0A4Y2CBI5</accession>
<keyword evidence="2" id="KW-1185">Reference proteome</keyword>
<sequence>MKAETELQESPPALQMYATSMKLEEPKGRSSLVVKSRLQGLRITPSRSVVYVGLVHVNIEDQASFRWCGAKA</sequence>
<comment type="caution">
    <text evidence="1">The sequence shown here is derived from an EMBL/GenBank/DDBJ whole genome shotgun (WGS) entry which is preliminary data.</text>
</comment>
<dbReference type="Proteomes" id="UP000499080">
    <property type="component" value="Unassembled WGS sequence"/>
</dbReference>
<gene>
    <name evidence="1" type="ORF">AVEN_271905_1</name>
</gene>
<dbReference type="AlphaFoldDB" id="A0A4Y2CBI5"/>
<organism evidence="1 2">
    <name type="scientific">Araneus ventricosus</name>
    <name type="common">Orbweaver spider</name>
    <name type="synonym">Epeira ventricosa</name>
    <dbReference type="NCBI Taxonomy" id="182803"/>
    <lineage>
        <taxon>Eukaryota</taxon>
        <taxon>Metazoa</taxon>
        <taxon>Ecdysozoa</taxon>
        <taxon>Arthropoda</taxon>
        <taxon>Chelicerata</taxon>
        <taxon>Arachnida</taxon>
        <taxon>Araneae</taxon>
        <taxon>Araneomorphae</taxon>
        <taxon>Entelegynae</taxon>
        <taxon>Araneoidea</taxon>
        <taxon>Araneidae</taxon>
        <taxon>Araneus</taxon>
    </lineage>
</organism>
<evidence type="ECO:0000313" key="2">
    <source>
        <dbReference type="Proteomes" id="UP000499080"/>
    </source>
</evidence>